<dbReference type="OrthoDB" id="9799765at2"/>
<dbReference type="Pfam" id="PF03608">
    <property type="entry name" value="EII-GUT"/>
    <property type="match status" value="1"/>
</dbReference>
<accession>A0A2N9JMU8</accession>
<evidence type="ECO:0000313" key="2">
    <source>
        <dbReference type="EMBL" id="SPD88797.1"/>
    </source>
</evidence>
<keyword evidence="1" id="KW-0472">Membrane</keyword>
<gene>
    <name evidence="2" type="primary">srlA</name>
    <name evidence="2" type="ORF">MPLG2_3767</name>
</gene>
<dbReference type="GO" id="GO:0009401">
    <property type="term" value="P:phosphoenolpyruvate-dependent sugar phosphotransferase system"/>
    <property type="evidence" value="ECO:0007669"/>
    <property type="project" value="InterPro"/>
</dbReference>
<dbReference type="AlphaFoldDB" id="A0A2N9JMU8"/>
<dbReference type="PIRSF" id="PIRSF038321">
    <property type="entry name" value="PTS_glc_srb_IIC"/>
    <property type="match status" value="1"/>
</dbReference>
<feature type="transmembrane region" description="Helical" evidence="1">
    <location>
        <begin position="138"/>
        <end position="160"/>
    </location>
</feature>
<evidence type="ECO:0000313" key="3">
    <source>
        <dbReference type="Proteomes" id="UP000238164"/>
    </source>
</evidence>
<keyword evidence="3" id="KW-1185">Reference proteome</keyword>
<dbReference type="Proteomes" id="UP000238164">
    <property type="component" value="Chromosome 1"/>
</dbReference>
<dbReference type="EMBL" id="LT985188">
    <property type="protein sequence ID" value="SPD88797.1"/>
    <property type="molecule type" value="Genomic_DNA"/>
</dbReference>
<feature type="transmembrane region" description="Helical" evidence="1">
    <location>
        <begin position="67"/>
        <end position="86"/>
    </location>
</feature>
<proteinExistence type="predicted"/>
<dbReference type="GO" id="GO:0016020">
    <property type="term" value="C:membrane"/>
    <property type="evidence" value="ECO:0007669"/>
    <property type="project" value="InterPro"/>
</dbReference>
<reference evidence="2 3" key="1">
    <citation type="submission" date="2018-02" db="EMBL/GenBank/DDBJ databases">
        <authorList>
            <person name="Cohen D.B."/>
            <person name="Kent A.D."/>
        </authorList>
    </citation>
    <scope>NUCLEOTIDE SEQUENCE [LARGE SCALE GENOMIC DNA]</scope>
    <source>
        <strain evidence="2">1</strain>
    </source>
</reference>
<organism evidence="2 3">
    <name type="scientific">Micropruina glycogenica</name>
    <dbReference type="NCBI Taxonomy" id="75385"/>
    <lineage>
        <taxon>Bacteria</taxon>
        <taxon>Bacillati</taxon>
        <taxon>Actinomycetota</taxon>
        <taxon>Actinomycetes</taxon>
        <taxon>Propionibacteriales</taxon>
        <taxon>Nocardioidaceae</taxon>
        <taxon>Micropruina</taxon>
    </lineage>
</organism>
<feature type="transmembrane region" description="Helical" evidence="1">
    <location>
        <begin position="21"/>
        <end position="47"/>
    </location>
</feature>
<dbReference type="PANTHER" id="PTHR40399">
    <property type="entry name" value="PTS SYSTEM GLUCITOL/SORBITOL-SPECIFIC EIIC COMPONENT"/>
    <property type="match status" value="1"/>
</dbReference>
<dbReference type="PROSITE" id="PS51107">
    <property type="entry name" value="PTS_EIIC_TYPE_5"/>
    <property type="match status" value="1"/>
</dbReference>
<protein>
    <submittedName>
        <fullName evidence="2">Glucitol/sorbitol-specific enzyme IIC component of PTS</fullName>
    </submittedName>
</protein>
<keyword evidence="1" id="KW-0812">Transmembrane</keyword>
<sequence>MGFIEWLAEGFIGLFKAAAESFTGLVTGILPLLIVLLTAMYAITTWIGEERVTRAVQWAGKYAVTRYTIMPIIAVIMLTNPMCYSFGRFLPERQKPAFYDAAVSFVHPVLPFFPHANAGELFVWAGISAGVAAIDQGAFVRLSALYFIVGIVVILIRGLVTEWITKLLIKRGGHEARFAEFDEAYAAGHIQGGHE</sequence>
<dbReference type="RefSeq" id="WP_105187225.1">
    <property type="nucleotide sequence ID" value="NZ_BAAAGO010000037.1"/>
</dbReference>
<dbReference type="KEGG" id="mgg:MPLG2_3767"/>
<keyword evidence="1" id="KW-1133">Transmembrane helix</keyword>
<name>A0A2N9JMU8_9ACTN</name>
<evidence type="ECO:0000256" key="1">
    <source>
        <dbReference type="SAM" id="Phobius"/>
    </source>
</evidence>
<dbReference type="InterPro" id="IPR004699">
    <property type="entry name" value="PTS_IID_sorb"/>
</dbReference>
<dbReference type="PANTHER" id="PTHR40399:SF1">
    <property type="entry name" value="PTS SYSTEM GLUCITOL_SORBITOL-SPECIFIC EIIC COMPONENT"/>
    <property type="match status" value="1"/>
</dbReference>